<name>A0AAN5C549_9BILA</name>
<evidence type="ECO:0000313" key="1">
    <source>
        <dbReference type="EMBL" id="GMR30392.1"/>
    </source>
</evidence>
<organism evidence="1 2">
    <name type="scientific">Pristionchus mayeri</name>
    <dbReference type="NCBI Taxonomy" id="1317129"/>
    <lineage>
        <taxon>Eukaryota</taxon>
        <taxon>Metazoa</taxon>
        <taxon>Ecdysozoa</taxon>
        <taxon>Nematoda</taxon>
        <taxon>Chromadorea</taxon>
        <taxon>Rhabditida</taxon>
        <taxon>Rhabditina</taxon>
        <taxon>Diplogasteromorpha</taxon>
        <taxon>Diplogasteroidea</taxon>
        <taxon>Neodiplogasteridae</taxon>
        <taxon>Pristionchus</taxon>
    </lineage>
</organism>
<comment type="caution">
    <text evidence="1">The sequence shown here is derived from an EMBL/GenBank/DDBJ whole genome shotgun (WGS) entry which is preliminary data.</text>
</comment>
<accession>A0AAN5C549</accession>
<feature type="non-terminal residue" evidence="1">
    <location>
        <position position="64"/>
    </location>
</feature>
<dbReference type="AlphaFoldDB" id="A0AAN5C549"/>
<keyword evidence="2" id="KW-1185">Reference proteome</keyword>
<dbReference type="Proteomes" id="UP001328107">
    <property type="component" value="Unassembled WGS sequence"/>
</dbReference>
<reference evidence="2" key="1">
    <citation type="submission" date="2022-10" db="EMBL/GenBank/DDBJ databases">
        <title>Genome assembly of Pristionchus species.</title>
        <authorList>
            <person name="Yoshida K."/>
            <person name="Sommer R.J."/>
        </authorList>
    </citation>
    <scope>NUCLEOTIDE SEQUENCE [LARGE SCALE GENOMIC DNA]</scope>
    <source>
        <strain evidence="2">RS5460</strain>
    </source>
</reference>
<evidence type="ECO:0000313" key="2">
    <source>
        <dbReference type="Proteomes" id="UP001328107"/>
    </source>
</evidence>
<feature type="non-terminal residue" evidence="1">
    <location>
        <position position="1"/>
    </location>
</feature>
<sequence length="64" mass="7088">AFSRSLGGRSERILMIAFLGRLMKGNCCLSTISAKVVFFFFCSCWLNSTLWSTVLPELSSEAFG</sequence>
<protein>
    <submittedName>
        <fullName evidence="1">Uncharacterized protein</fullName>
    </submittedName>
</protein>
<gene>
    <name evidence="1" type="ORF">PMAYCL1PPCAC_00587</name>
</gene>
<dbReference type="EMBL" id="BTRK01000001">
    <property type="protein sequence ID" value="GMR30392.1"/>
    <property type="molecule type" value="Genomic_DNA"/>
</dbReference>
<proteinExistence type="predicted"/>